<proteinExistence type="predicted"/>
<sequence>MLPSFYGVIEVKHYHQGRLRIQTNSLIQNPELETELLQNIKQIEGIESVKINDKIGSVLILFQETKIEASFLYLIILKMLHLEEEAFRKKPGKLKLLCRNVLEAVDFSIYNKSKGLLDGKLIVSSIFLYYGVKKLRVTPQLPSGATLLWWAYNLMIKGKE</sequence>
<dbReference type="EMBL" id="LRPX01000038">
    <property type="protein sequence ID" value="KXA14816.1"/>
    <property type="molecule type" value="Genomic_DNA"/>
</dbReference>
<evidence type="ECO:0000313" key="2">
    <source>
        <dbReference type="Proteomes" id="UP000070617"/>
    </source>
</evidence>
<protein>
    <submittedName>
        <fullName evidence="1">Uncharacterized protein</fullName>
    </submittedName>
</protein>
<reference evidence="2" key="1">
    <citation type="submission" date="2016-01" db="EMBL/GenBank/DDBJ databases">
        <authorList>
            <person name="Mitreva M."/>
            <person name="Pepin K.H."/>
            <person name="Mihindukulasuriya K.A."/>
            <person name="Fulton R."/>
            <person name="Fronick C."/>
            <person name="O'Laughlin M."/>
            <person name="Miner T."/>
            <person name="Herter B."/>
            <person name="Rosa B.A."/>
            <person name="Cordes M."/>
            <person name="Tomlinson C."/>
            <person name="Wollam A."/>
            <person name="Palsikar V.B."/>
            <person name="Mardis E.R."/>
            <person name="Wilson R.K."/>
        </authorList>
    </citation>
    <scope>NUCLEOTIDE SEQUENCE [LARGE SCALE GENOMIC DNA]</scope>
    <source>
        <strain evidence="2">CMW8396</strain>
    </source>
</reference>
<keyword evidence="2" id="KW-1185">Reference proteome</keyword>
<evidence type="ECO:0000313" key="1">
    <source>
        <dbReference type="EMBL" id="KXA14816.1"/>
    </source>
</evidence>
<accession>A0A133NET9</accession>
<gene>
    <name evidence="1" type="ORF">HMPREF3206_00911</name>
</gene>
<dbReference type="STRING" id="134605.HMPREF3206_00911"/>
<dbReference type="Proteomes" id="UP000070617">
    <property type="component" value="Unassembled WGS sequence"/>
</dbReference>
<organism evidence="1 2">
    <name type="scientific">Fusobacterium equinum</name>
    <dbReference type="NCBI Taxonomy" id="134605"/>
    <lineage>
        <taxon>Bacteria</taxon>
        <taxon>Fusobacteriati</taxon>
        <taxon>Fusobacteriota</taxon>
        <taxon>Fusobacteriia</taxon>
        <taxon>Fusobacteriales</taxon>
        <taxon>Fusobacteriaceae</taxon>
        <taxon>Fusobacterium</taxon>
    </lineage>
</organism>
<dbReference type="Pfam" id="PF19991">
    <property type="entry name" value="HMA_2"/>
    <property type="match status" value="1"/>
</dbReference>
<dbReference type="AlphaFoldDB" id="A0A133NET9"/>
<dbReference type="RefSeq" id="WP_060793624.1">
    <property type="nucleotide sequence ID" value="NZ_KQ956533.1"/>
</dbReference>
<comment type="caution">
    <text evidence="1">The sequence shown here is derived from an EMBL/GenBank/DDBJ whole genome shotgun (WGS) entry which is preliminary data.</text>
</comment>
<dbReference type="PATRIC" id="fig|134605.3.peg.908"/>
<name>A0A133NET9_9FUSO</name>